<dbReference type="InterPro" id="IPR042122">
    <property type="entry name" value="Ser_AcTrfase_N_sf"/>
</dbReference>
<sequence length="315" mass="33801">MTRHVEPHALKEEGIALAEIVAALRALRRSSQRSRYSNGVVPRLPSREAILEIVESLVGVLFPRHFGAPDVSEESVDGYLIYKLDAALRSLQEQVRLELDLFGEGGHATAAARQAKAEEVVRVFARSLPRLRAVLDTDIRAAFDGDPAARSIDEVVFCYPGVAAVIRHRLAHELYALGVRMLARIVSEIAHSQTGIDIHPGAQIGESFFIDHGTGVVIGETARIGKGVRIYQAVTLGAKRFEQDGAGALVKGQPRHPIVEDDVVIYAGATVLGRITIGRGSSIGGNVWLTHSVPPGSNITQAKACVETFGDGSGI</sequence>
<evidence type="ECO:0000256" key="3">
    <source>
        <dbReference type="ARBA" id="ARBA00022605"/>
    </source>
</evidence>
<proteinExistence type="inferred from homology"/>
<dbReference type="Gene3D" id="1.10.3130.10">
    <property type="entry name" value="serine acetyltransferase, domain 1"/>
    <property type="match status" value="1"/>
</dbReference>
<accession>A0A6B8K9L6</accession>
<dbReference type="OrthoDB" id="9801456at2"/>
<dbReference type="InterPro" id="IPR011004">
    <property type="entry name" value="Trimer_LpxA-like_sf"/>
</dbReference>
<organism evidence="7 8">
    <name type="scientific">Methylocystis heyeri</name>
    <dbReference type="NCBI Taxonomy" id="391905"/>
    <lineage>
        <taxon>Bacteria</taxon>
        <taxon>Pseudomonadati</taxon>
        <taxon>Pseudomonadota</taxon>
        <taxon>Alphaproteobacteria</taxon>
        <taxon>Hyphomicrobiales</taxon>
        <taxon>Methylocystaceae</taxon>
        <taxon>Methylocystis</taxon>
    </lineage>
</organism>
<gene>
    <name evidence="7" type="ORF">H2LOC_001110</name>
</gene>
<evidence type="ECO:0000313" key="7">
    <source>
        <dbReference type="EMBL" id="QGM44407.1"/>
    </source>
</evidence>
<keyword evidence="5" id="KW-0012">Acyltransferase</keyword>
<dbReference type="GO" id="GO:0008652">
    <property type="term" value="P:amino acid biosynthetic process"/>
    <property type="evidence" value="ECO:0007669"/>
    <property type="project" value="UniProtKB-KW"/>
</dbReference>
<evidence type="ECO:0000256" key="4">
    <source>
        <dbReference type="ARBA" id="ARBA00022679"/>
    </source>
</evidence>
<dbReference type="AlphaFoldDB" id="A0A6B8K9L6"/>
<dbReference type="SUPFAM" id="SSF51161">
    <property type="entry name" value="Trimeric LpxA-like enzymes"/>
    <property type="match status" value="1"/>
</dbReference>
<dbReference type="InterPro" id="IPR045304">
    <property type="entry name" value="LbH_SAT"/>
</dbReference>
<dbReference type="InterPro" id="IPR001451">
    <property type="entry name" value="Hexapep"/>
</dbReference>
<keyword evidence="4 7" id="KW-0808">Transferase</keyword>
<dbReference type="EC" id="2.3.1.30" evidence="2"/>
<evidence type="ECO:0000256" key="1">
    <source>
        <dbReference type="ARBA" id="ARBA00007274"/>
    </source>
</evidence>
<evidence type="ECO:0000256" key="6">
    <source>
        <dbReference type="ARBA" id="ARBA00049486"/>
    </source>
</evidence>
<evidence type="ECO:0000256" key="2">
    <source>
        <dbReference type="ARBA" id="ARBA00013266"/>
    </source>
</evidence>
<dbReference type="GO" id="GO:0009001">
    <property type="term" value="F:serine O-acetyltransferase activity"/>
    <property type="evidence" value="ECO:0007669"/>
    <property type="project" value="UniProtKB-EC"/>
</dbReference>
<evidence type="ECO:0000313" key="8">
    <source>
        <dbReference type="Proteomes" id="UP000309061"/>
    </source>
</evidence>
<keyword evidence="3" id="KW-0028">Amino-acid biosynthesis</keyword>
<dbReference type="Pfam" id="PF00132">
    <property type="entry name" value="Hexapep"/>
    <property type="match status" value="1"/>
</dbReference>
<dbReference type="PANTHER" id="PTHR42811">
    <property type="entry name" value="SERINE ACETYLTRANSFERASE"/>
    <property type="match status" value="1"/>
</dbReference>
<evidence type="ECO:0000256" key="5">
    <source>
        <dbReference type="ARBA" id="ARBA00023315"/>
    </source>
</evidence>
<dbReference type="RefSeq" id="WP_136494711.1">
    <property type="nucleotide sequence ID" value="NZ_CP046052.1"/>
</dbReference>
<protein>
    <recommendedName>
        <fullName evidence="2">serine O-acetyltransferase</fullName>
        <ecNumber evidence="2">2.3.1.30</ecNumber>
    </recommendedName>
</protein>
<comment type="catalytic activity">
    <reaction evidence="6">
        <text>L-serine + acetyl-CoA = O-acetyl-L-serine + CoA</text>
        <dbReference type="Rhea" id="RHEA:24560"/>
        <dbReference type="ChEBI" id="CHEBI:33384"/>
        <dbReference type="ChEBI" id="CHEBI:57287"/>
        <dbReference type="ChEBI" id="CHEBI:57288"/>
        <dbReference type="ChEBI" id="CHEBI:58340"/>
        <dbReference type="EC" id="2.3.1.30"/>
    </reaction>
</comment>
<dbReference type="EMBL" id="CP046052">
    <property type="protein sequence ID" value="QGM44407.1"/>
    <property type="molecule type" value="Genomic_DNA"/>
</dbReference>
<dbReference type="InterPro" id="IPR053376">
    <property type="entry name" value="Serine_acetyltransferase"/>
</dbReference>
<reference evidence="7 8" key="1">
    <citation type="submission" date="2019-11" db="EMBL/GenBank/DDBJ databases">
        <title>The genome sequence of Methylocystis heyeri.</title>
        <authorList>
            <person name="Oshkin I.Y."/>
            <person name="Miroshnikov K."/>
            <person name="Dedysh S.N."/>
        </authorList>
    </citation>
    <scope>NUCLEOTIDE SEQUENCE [LARGE SCALE GENOMIC DNA]</scope>
    <source>
        <strain evidence="7 8">H2</strain>
    </source>
</reference>
<name>A0A6B8K9L6_9HYPH</name>
<keyword evidence="8" id="KW-1185">Reference proteome</keyword>
<dbReference type="KEGG" id="mhey:H2LOC_001110"/>
<dbReference type="Gene3D" id="2.160.10.10">
    <property type="entry name" value="Hexapeptide repeat proteins"/>
    <property type="match status" value="1"/>
</dbReference>
<dbReference type="CDD" id="cd03354">
    <property type="entry name" value="LbH_SAT"/>
    <property type="match status" value="1"/>
</dbReference>
<dbReference type="Proteomes" id="UP000309061">
    <property type="component" value="Chromosome"/>
</dbReference>
<comment type="similarity">
    <text evidence="1">Belongs to the transferase hexapeptide repeat family.</text>
</comment>
<dbReference type="NCBIfam" id="NF041874">
    <property type="entry name" value="EPS_EpsC"/>
    <property type="match status" value="1"/>
</dbReference>